<organism evidence="2 3">
    <name type="scientific">Chara braunii</name>
    <name type="common">Braun's stonewort</name>
    <dbReference type="NCBI Taxonomy" id="69332"/>
    <lineage>
        <taxon>Eukaryota</taxon>
        <taxon>Viridiplantae</taxon>
        <taxon>Streptophyta</taxon>
        <taxon>Charophyceae</taxon>
        <taxon>Charales</taxon>
        <taxon>Characeae</taxon>
        <taxon>Chara</taxon>
    </lineage>
</organism>
<dbReference type="GO" id="GO:0005634">
    <property type="term" value="C:nucleus"/>
    <property type="evidence" value="ECO:0007669"/>
    <property type="project" value="TreeGrafter"/>
</dbReference>
<comment type="caution">
    <text evidence="2">The sequence shown here is derived from an EMBL/GenBank/DDBJ whole genome shotgun (WGS) entry which is preliminary data.</text>
</comment>
<keyword evidence="3" id="KW-1185">Reference proteome</keyword>
<proteinExistence type="predicted"/>
<evidence type="ECO:0008006" key="4">
    <source>
        <dbReference type="Google" id="ProtNLM"/>
    </source>
</evidence>
<dbReference type="InterPro" id="IPR003409">
    <property type="entry name" value="MORN"/>
</dbReference>
<dbReference type="OMA" id="NYEMERF"/>
<evidence type="ECO:0000313" key="3">
    <source>
        <dbReference type="Proteomes" id="UP000265515"/>
    </source>
</evidence>
<dbReference type="Pfam" id="PF02493">
    <property type="entry name" value="MORN"/>
    <property type="match status" value="4"/>
</dbReference>
<accession>A0A388LR47</accession>
<reference evidence="2 3" key="1">
    <citation type="journal article" date="2018" name="Cell">
        <title>The Chara Genome: Secondary Complexity and Implications for Plant Terrestrialization.</title>
        <authorList>
            <person name="Nishiyama T."/>
            <person name="Sakayama H."/>
            <person name="Vries J.D."/>
            <person name="Buschmann H."/>
            <person name="Saint-Marcoux D."/>
            <person name="Ullrich K.K."/>
            <person name="Haas F.B."/>
            <person name="Vanderstraeten L."/>
            <person name="Becker D."/>
            <person name="Lang D."/>
            <person name="Vosolsobe S."/>
            <person name="Rombauts S."/>
            <person name="Wilhelmsson P.K.I."/>
            <person name="Janitza P."/>
            <person name="Kern R."/>
            <person name="Heyl A."/>
            <person name="Rumpler F."/>
            <person name="Villalobos L.I.A.C."/>
            <person name="Clay J.M."/>
            <person name="Skokan R."/>
            <person name="Toyoda A."/>
            <person name="Suzuki Y."/>
            <person name="Kagoshima H."/>
            <person name="Schijlen E."/>
            <person name="Tajeshwar N."/>
            <person name="Catarino B."/>
            <person name="Hetherington A.J."/>
            <person name="Saltykova A."/>
            <person name="Bonnot C."/>
            <person name="Breuninger H."/>
            <person name="Symeonidi A."/>
            <person name="Radhakrishnan G.V."/>
            <person name="Van Nieuwerburgh F."/>
            <person name="Deforce D."/>
            <person name="Chang C."/>
            <person name="Karol K.G."/>
            <person name="Hedrich R."/>
            <person name="Ulvskov P."/>
            <person name="Glockner G."/>
            <person name="Delwiche C.F."/>
            <person name="Petrasek J."/>
            <person name="Van de Peer Y."/>
            <person name="Friml J."/>
            <person name="Beilby M."/>
            <person name="Dolan L."/>
            <person name="Kohara Y."/>
            <person name="Sugano S."/>
            <person name="Fujiyama A."/>
            <person name="Delaux P.-M."/>
            <person name="Quint M."/>
            <person name="TheiBen G."/>
            <person name="Hagemann M."/>
            <person name="Harholt J."/>
            <person name="Dunand C."/>
            <person name="Zachgo S."/>
            <person name="Langdale J."/>
            <person name="Maumus F."/>
            <person name="Straeten D.V.D."/>
            <person name="Gould S.B."/>
            <person name="Rensing S.A."/>
        </authorList>
    </citation>
    <scope>NUCLEOTIDE SEQUENCE [LARGE SCALE GENOMIC DNA]</scope>
    <source>
        <strain evidence="2 3">S276</strain>
    </source>
</reference>
<name>A0A388LR47_CHABU</name>
<dbReference type="PANTHER" id="PTHR43215">
    <property type="entry name" value="RADIAL SPOKE HEAD 1 HOMOLOG"/>
    <property type="match status" value="1"/>
</dbReference>
<dbReference type="SUPFAM" id="SSF82185">
    <property type="entry name" value="Histone H3 K4-specific methyltransferase SET7/9 N-terminal domain"/>
    <property type="match status" value="1"/>
</dbReference>
<evidence type="ECO:0000256" key="1">
    <source>
        <dbReference type="ARBA" id="ARBA00022737"/>
    </source>
</evidence>
<dbReference type="GO" id="GO:0016020">
    <property type="term" value="C:membrane"/>
    <property type="evidence" value="ECO:0007669"/>
    <property type="project" value="UniProtKB-ARBA"/>
</dbReference>
<dbReference type="EMBL" id="BFEA01000492">
    <property type="protein sequence ID" value="GBG84808.1"/>
    <property type="molecule type" value="Genomic_DNA"/>
</dbReference>
<evidence type="ECO:0000313" key="2">
    <source>
        <dbReference type="EMBL" id="GBG84808.1"/>
    </source>
</evidence>
<sequence length="203" mass="22978">MHAGHYEKGRRNGDGWMLMPDGSTYEGNFLKDKLSGPGTYSYLNSDKYEGEWLKGKKHGLGTYTYADGGQLVAQWKKGRLDGPCEWRRNTYGRMEGNFVKGVPDGNATFHFPGMAMSQTGKYSTDAAIVEEEGRPTNPYWRGLQWKSDGDTFGQKFEEGKPAIVVRERDTMPGLEAKLSIQDQKNIVDAWHRHVRTRGKNVHL</sequence>
<dbReference type="Gene3D" id="2.20.110.10">
    <property type="entry name" value="Histone H3 K4-specific methyltransferase SET7/9 N-terminal domain"/>
    <property type="match status" value="2"/>
</dbReference>
<dbReference type="OrthoDB" id="270720at2759"/>
<dbReference type="AlphaFoldDB" id="A0A388LR47"/>
<dbReference type="STRING" id="69332.A0A388LR47"/>
<dbReference type="Gramene" id="GBG84808">
    <property type="protein sequence ID" value="GBG84808"/>
    <property type="gene ID" value="CBR_g39184"/>
</dbReference>
<dbReference type="Proteomes" id="UP000265515">
    <property type="component" value="Unassembled WGS sequence"/>
</dbReference>
<keyword evidence="1" id="KW-0677">Repeat</keyword>
<protein>
    <recommendedName>
        <fullName evidence="4">MORN repeat-containing protein 5</fullName>
    </recommendedName>
</protein>
<dbReference type="GO" id="GO:0035082">
    <property type="term" value="P:axoneme assembly"/>
    <property type="evidence" value="ECO:0007669"/>
    <property type="project" value="TreeGrafter"/>
</dbReference>
<dbReference type="PANTHER" id="PTHR43215:SF14">
    <property type="entry name" value="RADIAL SPOKE HEAD 1 HOMOLOG"/>
    <property type="match status" value="1"/>
</dbReference>
<dbReference type="GO" id="GO:0031514">
    <property type="term" value="C:motile cilium"/>
    <property type="evidence" value="ECO:0007669"/>
    <property type="project" value="TreeGrafter"/>
</dbReference>
<dbReference type="SMART" id="SM00698">
    <property type="entry name" value="MORN"/>
    <property type="match status" value="3"/>
</dbReference>
<gene>
    <name evidence="2" type="ORF">CBR_g39184</name>
</gene>